<organism evidence="1 2">
    <name type="scientific">Pseudaminobacter soli</name>
    <name type="common">ex Zhang et al. 2022</name>
    <dbReference type="NCBI Taxonomy" id="2831468"/>
    <lineage>
        <taxon>Bacteria</taxon>
        <taxon>Pseudomonadati</taxon>
        <taxon>Pseudomonadota</taxon>
        <taxon>Alphaproteobacteria</taxon>
        <taxon>Hyphomicrobiales</taxon>
        <taxon>Phyllobacteriaceae</taxon>
        <taxon>Pseudaminobacter</taxon>
    </lineage>
</organism>
<dbReference type="Proteomes" id="UP000680348">
    <property type="component" value="Unassembled WGS sequence"/>
</dbReference>
<dbReference type="AlphaFoldDB" id="A0A942E4M5"/>
<evidence type="ECO:0000313" key="1">
    <source>
        <dbReference type="EMBL" id="MBS3648417.1"/>
    </source>
</evidence>
<dbReference type="RefSeq" id="WP_188253974.1">
    <property type="nucleotide sequence ID" value="NZ_JABVCF010000003.1"/>
</dbReference>
<evidence type="ECO:0008006" key="3">
    <source>
        <dbReference type="Google" id="ProtNLM"/>
    </source>
</evidence>
<keyword evidence="2" id="KW-1185">Reference proteome</keyword>
<gene>
    <name evidence="1" type="ORF">KEU06_07215</name>
</gene>
<name>A0A942E4M5_9HYPH</name>
<proteinExistence type="predicted"/>
<dbReference type="EMBL" id="JAGWCR010000003">
    <property type="protein sequence ID" value="MBS3648417.1"/>
    <property type="molecule type" value="Genomic_DNA"/>
</dbReference>
<evidence type="ECO:0000313" key="2">
    <source>
        <dbReference type="Proteomes" id="UP000680348"/>
    </source>
</evidence>
<sequence>MIAQLDESVPTRLGRALAAIGCRAIRFPNEWKGLKNGRLLNKLNESGIECLVTCDRNLQYQQNLERYGIALVVLPRQRFEDLLPLLGEIASAIANIRPGQVVVIADQGKV</sequence>
<reference evidence="1" key="1">
    <citation type="submission" date="2021-04" db="EMBL/GenBank/DDBJ databases">
        <title>Pseudaminobacter soli sp. nov., isolated from paddy soil contaminated by heavy metals.</title>
        <authorList>
            <person name="Zhang K."/>
        </authorList>
    </citation>
    <scope>NUCLEOTIDE SEQUENCE</scope>
    <source>
        <strain evidence="1">19-2017</strain>
    </source>
</reference>
<comment type="caution">
    <text evidence="1">The sequence shown here is derived from an EMBL/GenBank/DDBJ whole genome shotgun (WGS) entry which is preliminary data.</text>
</comment>
<accession>A0A942E4M5</accession>
<protein>
    <recommendedName>
        <fullName evidence="3">DUF5615 domain-containing protein</fullName>
    </recommendedName>
</protein>